<dbReference type="RefSeq" id="WP_014757144.1">
    <property type="nucleotide sequence ID" value="NC_017992.1"/>
</dbReference>
<feature type="domain" description="SNF2 N-terminal" evidence="1">
    <location>
        <begin position="6"/>
        <end position="75"/>
    </location>
</feature>
<dbReference type="EMBL" id="CP003184">
    <property type="protein sequence ID" value="AFK85221.1"/>
    <property type="molecule type" value="Genomic_DNA"/>
</dbReference>
<dbReference type="BioCyc" id="TSAC1094508:GLMA-187-MONOMER"/>
<dbReference type="InterPro" id="IPR000330">
    <property type="entry name" value="SNF2_N"/>
</dbReference>
<gene>
    <name evidence="2" type="ordered locus">Tsac_0185</name>
</gene>
<dbReference type="AlphaFoldDB" id="I3VRS6"/>
<evidence type="ECO:0000313" key="2">
    <source>
        <dbReference type="EMBL" id="AFK85221.1"/>
    </source>
</evidence>
<dbReference type="InterPro" id="IPR038718">
    <property type="entry name" value="SNF2-like_sf"/>
</dbReference>
<reference evidence="2 3" key="1">
    <citation type="journal article" date="2014" name="Appl. Environ. Microbiol.">
        <title>Profile of Secreted Hydrolases, Associated Proteins, and SlpA in Thermoanaerobacterium saccharolyticum during the Degradation of Hemicellulose.</title>
        <authorList>
            <person name="Currie D.H."/>
            <person name="Guss A.M."/>
            <person name="Herring C.D."/>
            <person name="Giannone R.J."/>
            <person name="Johnson C.M."/>
            <person name="Lankford P.K."/>
            <person name="Brown S.D."/>
            <person name="Hettich R.L."/>
            <person name="Lynd L.R."/>
        </authorList>
    </citation>
    <scope>NUCLEOTIDE SEQUENCE [LARGE SCALE GENOMIC DNA]</scope>
    <source>
        <strain evidence="3">DSM 8691 / JW/SL-YS485</strain>
    </source>
</reference>
<protein>
    <submittedName>
        <fullName evidence="2">SNF2-related protein</fullName>
    </submittedName>
</protein>
<dbReference type="GO" id="GO:0005524">
    <property type="term" value="F:ATP binding"/>
    <property type="evidence" value="ECO:0007669"/>
    <property type="project" value="InterPro"/>
</dbReference>
<dbReference type="Gene3D" id="3.40.50.10810">
    <property type="entry name" value="Tandem AAA-ATPase domain"/>
    <property type="match status" value="1"/>
</dbReference>
<keyword evidence="3" id="KW-1185">Reference proteome</keyword>
<proteinExistence type="predicted"/>
<dbReference type="Proteomes" id="UP000006178">
    <property type="component" value="Chromosome"/>
</dbReference>
<organism evidence="2 3">
    <name type="scientific">Thermoanaerobacterium saccharolyticum (strain DSM 8691 / JW/SL-YS485)</name>
    <dbReference type="NCBI Taxonomy" id="1094508"/>
    <lineage>
        <taxon>Bacteria</taxon>
        <taxon>Bacillati</taxon>
        <taxon>Bacillota</taxon>
        <taxon>Clostridia</taxon>
        <taxon>Thermoanaerobacterales</taxon>
        <taxon>Thermoanaerobacteraceae</taxon>
        <taxon>Thermoanaerobacterium</taxon>
    </lineage>
</organism>
<dbReference type="InterPro" id="IPR027417">
    <property type="entry name" value="P-loop_NTPase"/>
</dbReference>
<dbReference type="PATRIC" id="fig|1094508.3.peg.185"/>
<evidence type="ECO:0000259" key="1">
    <source>
        <dbReference type="Pfam" id="PF00176"/>
    </source>
</evidence>
<dbReference type="KEGG" id="tsh:Tsac_0185"/>
<dbReference type="Pfam" id="PF00176">
    <property type="entry name" value="SNF2-rel_dom"/>
    <property type="match status" value="1"/>
</dbReference>
<accession>I3VRS6</accession>
<sequence length="118" mass="13438">MFTTTSKTLPDSRVIVTNYESVMIKLDWFKDVDWEVVVCDEDAYIKNRKAARSKAIATITKDVPHVWLLTATPMITIHLKYGFCFMYFIQKSLPHSGSSVSSIAICKMDILVTKAQNE</sequence>
<evidence type="ECO:0000313" key="3">
    <source>
        <dbReference type="Proteomes" id="UP000006178"/>
    </source>
</evidence>
<dbReference type="STRING" id="1094508.Tsac_0185"/>
<dbReference type="SUPFAM" id="SSF52540">
    <property type="entry name" value="P-loop containing nucleoside triphosphate hydrolases"/>
    <property type="match status" value="1"/>
</dbReference>
<name>I3VRS6_THESW</name>